<gene>
    <name evidence="9" type="ORF">HanXRQr2_Chr03g0126851</name>
</gene>
<keyword evidence="10" id="KW-1185">Reference proteome</keyword>
<evidence type="ECO:0000256" key="3">
    <source>
        <dbReference type="ARBA" id="ARBA00022737"/>
    </source>
</evidence>
<evidence type="ECO:0000313" key="10">
    <source>
        <dbReference type="Proteomes" id="UP000215914"/>
    </source>
</evidence>
<accession>A0A9K3JII0</accession>
<dbReference type="Gene3D" id="2.30.29.30">
    <property type="entry name" value="Pleckstrin-homology domain (PH domain)/Phosphotyrosine-binding domain (PTB)"/>
    <property type="match status" value="1"/>
</dbReference>
<dbReference type="GO" id="GO:0005886">
    <property type="term" value="C:plasma membrane"/>
    <property type="evidence" value="ECO:0000318"/>
    <property type="project" value="GO_Central"/>
</dbReference>
<name>A0A9K3JII0_HELAN</name>
<feature type="domain" description="PH" evidence="7">
    <location>
        <begin position="251"/>
        <end position="342"/>
    </location>
</feature>
<keyword evidence="6" id="KW-0443">Lipid metabolism</keyword>
<dbReference type="PROSITE" id="PS50035">
    <property type="entry name" value="PLD"/>
    <property type="match status" value="1"/>
</dbReference>
<dbReference type="EC" id="3.1.4.4" evidence="2"/>
<dbReference type="SUPFAM" id="SSF50729">
    <property type="entry name" value="PH domain-like"/>
    <property type="match status" value="1"/>
</dbReference>
<dbReference type="PANTHER" id="PTHR18896">
    <property type="entry name" value="PHOSPHOLIPASE D"/>
    <property type="match status" value="1"/>
</dbReference>
<dbReference type="InterPro" id="IPR016555">
    <property type="entry name" value="PLipase_D_euk"/>
</dbReference>
<feature type="domain" description="PLD phosphodiesterase" evidence="8">
    <location>
        <begin position="477"/>
        <end position="504"/>
    </location>
</feature>
<organism evidence="9 10">
    <name type="scientific">Helianthus annuus</name>
    <name type="common">Common sunflower</name>
    <dbReference type="NCBI Taxonomy" id="4232"/>
    <lineage>
        <taxon>Eukaryota</taxon>
        <taxon>Viridiplantae</taxon>
        <taxon>Streptophyta</taxon>
        <taxon>Embryophyta</taxon>
        <taxon>Tracheophyta</taxon>
        <taxon>Spermatophyta</taxon>
        <taxon>Magnoliopsida</taxon>
        <taxon>eudicotyledons</taxon>
        <taxon>Gunneridae</taxon>
        <taxon>Pentapetalae</taxon>
        <taxon>asterids</taxon>
        <taxon>campanulids</taxon>
        <taxon>Asterales</taxon>
        <taxon>Asteraceae</taxon>
        <taxon>Asteroideae</taxon>
        <taxon>Heliantheae alliance</taxon>
        <taxon>Heliantheae</taxon>
        <taxon>Helianthus</taxon>
    </lineage>
</organism>
<reference evidence="9" key="1">
    <citation type="journal article" date="2017" name="Nature">
        <title>The sunflower genome provides insights into oil metabolism, flowering and Asterid evolution.</title>
        <authorList>
            <person name="Badouin H."/>
            <person name="Gouzy J."/>
            <person name="Grassa C.J."/>
            <person name="Murat F."/>
            <person name="Staton S.E."/>
            <person name="Cottret L."/>
            <person name="Lelandais-Briere C."/>
            <person name="Owens G.L."/>
            <person name="Carrere S."/>
            <person name="Mayjonade B."/>
            <person name="Legrand L."/>
            <person name="Gill N."/>
            <person name="Kane N.C."/>
            <person name="Bowers J.E."/>
            <person name="Hubner S."/>
            <person name="Bellec A."/>
            <person name="Berard A."/>
            <person name="Berges H."/>
            <person name="Blanchet N."/>
            <person name="Boniface M.C."/>
            <person name="Brunel D."/>
            <person name="Catrice O."/>
            <person name="Chaidir N."/>
            <person name="Claudel C."/>
            <person name="Donnadieu C."/>
            <person name="Faraut T."/>
            <person name="Fievet G."/>
            <person name="Helmstetter N."/>
            <person name="King M."/>
            <person name="Knapp S.J."/>
            <person name="Lai Z."/>
            <person name="Le Paslier M.C."/>
            <person name="Lippi Y."/>
            <person name="Lorenzon L."/>
            <person name="Mandel J.R."/>
            <person name="Marage G."/>
            <person name="Marchand G."/>
            <person name="Marquand E."/>
            <person name="Bret-Mestries E."/>
            <person name="Morien E."/>
            <person name="Nambeesan S."/>
            <person name="Nguyen T."/>
            <person name="Pegot-Espagnet P."/>
            <person name="Pouilly N."/>
            <person name="Raftis F."/>
            <person name="Sallet E."/>
            <person name="Schiex T."/>
            <person name="Thomas J."/>
            <person name="Vandecasteele C."/>
            <person name="Vares D."/>
            <person name="Vear F."/>
            <person name="Vautrin S."/>
            <person name="Crespi M."/>
            <person name="Mangin B."/>
            <person name="Burke J.M."/>
            <person name="Salse J."/>
            <person name="Munos S."/>
            <person name="Vincourt P."/>
            <person name="Rieseberg L.H."/>
            <person name="Langlade N.B."/>
        </authorList>
    </citation>
    <scope>NUCLEOTIDE SEQUENCE</scope>
    <source>
        <tissue evidence="9">Leaves</tissue>
    </source>
</reference>
<dbReference type="SMART" id="SM00155">
    <property type="entry name" value="PLDc"/>
    <property type="match status" value="1"/>
</dbReference>
<dbReference type="Proteomes" id="UP000215914">
    <property type="component" value="Unassembled WGS sequence"/>
</dbReference>
<dbReference type="Gene3D" id="3.30.870.10">
    <property type="entry name" value="Endonuclease Chain A"/>
    <property type="match status" value="1"/>
</dbReference>
<evidence type="ECO:0000259" key="7">
    <source>
        <dbReference type="PROSITE" id="PS50003"/>
    </source>
</evidence>
<evidence type="ECO:0000256" key="6">
    <source>
        <dbReference type="ARBA" id="ARBA00023098"/>
    </source>
</evidence>
<evidence type="ECO:0000259" key="8">
    <source>
        <dbReference type="PROSITE" id="PS50035"/>
    </source>
</evidence>
<keyword evidence="3" id="KW-0677">Repeat</keyword>
<dbReference type="Gramene" id="mRNA:HanXRQr2_Chr03g0126851">
    <property type="protein sequence ID" value="mRNA:HanXRQr2_Chr03g0126851"/>
    <property type="gene ID" value="HanXRQr2_Chr03g0126851"/>
</dbReference>
<evidence type="ECO:0000256" key="4">
    <source>
        <dbReference type="ARBA" id="ARBA00022801"/>
    </source>
</evidence>
<keyword evidence="5" id="KW-0442">Lipid degradation</keyword>
<evidence type="ECO:0000256" key="1">
    <source>
        <dbReference type="ARBA" id="ARBA00000798"/>
    </source>
</evidence>
<dbReference type="InterPro" id="IPR015679">
    <property type="entry name" value="PLipase_D_fam"/>
</dbReference>
<comment type="catalytic activity">
    <reaction evidence="1">
        <text>a 1,2-diacyl-sn-glycero-3-phosphocholine + H2O = a 1,2-diacyl-sn-glycero-3-phosphate + choline + H(+)</text>
        <dbReference type="Rhea" id="RHEA:14445"/>
        <dbReference type="ChEBI" id="CHEBI:15354"/>
        <dbReference type="ChEBI" id="CHEBI:15377"/>
        <dbReference type="ChEBI" id="CHEBI:15378"/>
        <dbReference type="ChEBI" id="CHEBI:57643"/>
        <dbReference type="ChEBI" id="CHEBI:58608"/>
        <dbReference type="EC" id="3.1.4.4"/>
    </reaction>
</comment>
<evidence type="ECO:0000256" key="2">
    <source>
        <dbReference type="ARBA" id="ARBA00012027"/>
    </source>
</evidence>
<evidence type="ECO:0000256" key="5">
    <source>
        <dbReference type="ARBA" id="ARBA00022963"/>
    </source>
</evidence>
<dbReference type="InterPro" id="IPR001736">
    <property type="entry name" value="PLipase_D/transphosphatidylase"/>
</dbReference>
<dbReference type="PANTHER" id="PTHR18896:SF181">
    <property type="entry name" value="PHOSPHOLIPASE D"/>
    <property type="match status" value="1"/>
</dbReference>
<reference evidence="9" key="2">
    <citation type="submission" date="2020-06" db="EMBL/GenBank/DDBJ databases">
        <title>Helianthus annuus Genome sequencing and assembly Release 2.</title>
        <authorList>
            <person name="Gouzy J."/>
            <person name="Langlade N."/>
            <person name="Munos S."/>
        </authorList>
    </citation>
    <scope>NUCLEOTIDE SEQUENCE</scope>
    <source>
        <tissue evidence="9">Leaves</tissue>
    </source>
</reference>
<dbReference type="InterPro" id="IPR011993">
    <property type="entry name" value="PH-like_dom_sf"/>
</dbReference>
<dbReference type="EMBL" id="MNCJ02000318">
    <property type="protein sequence ID" value="KAF5815774.1"/>
    <property type="molecule type" value="Genomic_DNA"/>
</dbReference>
<sequence length="804" mass="91794">MESEQLIPAGGSGSHYVQMQSEPSRLSSFFSFHQNPPESTRIFDELPKATIVQVSRPDAGDISPMLLSYTIDFQYKQFKWQLVKKASHVFYLHFALKKRAIIEEINEKQEQVKEWLQNLGIGDHPAVVHDDDEPDGNVTTSNMEGSVRNRDVPSSAALPMIRPALGRQHSISDRAKTAMQEYLNHFLGNLDIVNCREVCKFMGASKLSFCQEYGSKLKEEYVLVKHLPKIPDKDDDRKCSACSWFNCCNDNWQKVWAVLKPGFLALLKDPFDSEPLDIIVFDVLPPSDGNGEGRVSLAKETNEHNPLRHSFLVSCGSRSITIRSRNKTKVRDWVAAINDAGLRPPEGWCHPHRFGSFAPPRGLTDDGSQAQWFVDGRAAFAAIALAIEGAKSEIFICGWWLCPELYLRRPFQAHASSRLDALLEAKAKQGVQIYILMYKELALALKINSVYSKKMLVAIHENVRVLRFPDHFSSGVYLWSHHEKLVIVDNDVCFIGGLDLCFGRYDSNEHKVGDEPAMFWPGKDYYNPRESEPNSWEDTMKDELDRKIYPRMPWHDVHCALWGPPCRDVARHFVQRWNYAKRNKALNEQGIPLLMPQQHMVIPHYMGNNREHENENTTVVDTHQVINRENFSSSVSSEDIPLLIPQEADEIDASNRQIKINGSNEFHGQPSRPSRSSFSFMKSKVEPLAPDMPMRDFVNGRHTLNLEKELFTGIKSNDKEWWENQERGSLLVSADESGQVGPRVACRCQVVRSVSQWSAGTSQVEESIHNAYCSLIEKAEHFVYIEVHHNFIHTIIFKITNFFK</sequence>
<dbReference type="SUPFAM" id="SSF56024">
    <property type="entry name" value="Phospholipase D/nuclease"/>
    <property type="match status" value="1"/>
</dbReference>
<protein>
    <recommendedName>
        <fullName evidence="2">phospholipase D</fullName>
        <ecNumber evidence="2">3.1.4.4</ecNumber>
    </recommendedName>
</protein>
<keyword evidence="4 9" id="KW-0378">Hydrolase</keyword>
<dbReference type="AlphaFoldDB" id="A0A9K3JII0"/>
<dbReference type="GO" id="GO:0004630">
    <property type="term" value="F:phospholipase D activity"/>
    <property type="evidence" value="ECO:0000318"/>
    <property type="project" value="GO_Central"/>
</dbReference>
<dbReference type="PIRSF" id="PIRSF009376">
    <property type="entry name" value="Phospholipase_D_euk"/>
    <property type="match status" value="1"/>
</dbReference>
<proteinExistence type="predicted"/>
<dbReference type="Pfam" id="PF00614">
    <property type="entry name" value="PLDc"/>
    <property type="match status" value="1"/>
</dbReference>
<dbReference type="PROSITE" id="PS50003">
    <property type="entry name" value="PH_DOMAIN"/>
    <property type="match status" value="1"/>
</dbReference>
<dbReference type="CDD" id="cd01254">
    <property type="entry name" value="PH_PLD"/>
    <property type="match status" value="1"/>
</dbReference>
<dbReference type="GO" id="GO:0009395">
    <property type="term" value="P:phospholipid catabolic process"/>
    <property type="evidence" value="ECO:0000318"/>
    <property type="project" value="GO_Central"/>
</dbReference>
<dbReference type="GO" id="GO:0006654">
    <property type="term" value="P:phosphatidic acid biosynthetic process"/>
    <property type="evidence" value="ECO:0007669"/>
    <property type="project" value="InterPro"/>
</dbReference>
<dbReference type="InterPro" id="IPR001849">
    <property type="entry name" value="PH_domain"/>
</dbReference>
<dbReference type="GO" id="GO:0035556">
    <property type="term" value="P:intracellular signal transduction"/>
    <property type="evidence" value="ECO:0007669"/>
    <property type="project" value="InterPro"/>
</dbReference>
<comment type="caution">
    <text evidence="9">The sequence shown here is derived from an EMBL/GenBank/DDBJ whole genome shotgun (WGS) entry which is preliminary data.</text>
</comment>
<dbReference type="SMART" id="SM00233">
    <property type="entry name" value="PH"/>
    <property type="match status" value="1"/>
</dbReference>
<evidence type="ECO:0000313" key="9">
    <source>
        <dbReference type="EMBL" id="KAF5815774.1"/>
    </source>
</evidence>